<keyword evidence="2" id="KW-1185">Reference proteome</keyword>
<organism evidence="1 2">
    <name type="scientific">Keguizhuia sedimenti</name>
    <dbReference type="NCBI Taxonomy" id="3064264"/>
    <lineage>
        <taxon>Bacteria</taxon>
        <taxon>Pseudomonadati</taxon>
        <taxon>Pseudomonadota</taxon>
        <taxon>Betaproteobacteria</taxon>
        <taxon>Burkholderiales</taxon>
        <taxon>Oxalobacteraceae</taxon>
        <taxon>Keguizhuia</taxon>
    </lineage>
</organism>
<protein>
    <submittedName>
        <fullName evidence="1">Uncharacterized protein</fullName>
    </submittedName>
</protein>
<sequence>MQLSTTSGVTIKVTPKNLQGSIWEFTVVLDTHSQELNDDLVKNVTLVKFDGSQIAPIAWQGDPPSGHHRKGALRFDAIVPLSSTLEMRVARTGERNPRSLRWPLK</sequence>
<evidence type="ECO:0000313" key="2">
    <source>
        <dbReference type="Proteomes" id="UP001225596"/>
    </source>
</evidence>
<evidence type="ECO:0000313" key="1">
    <source>
        <dbReference type="EMBL" id="MDQ9172475.1"/>
    </source>
</evidence>
<accession>A0ABU1BTX6</accession>
<dbReference type="RefSeq" id="WP_338438543.1">
    <property type="nucleotide sequence ID" value="NZ_JAUYVH010000030.1"/>
</dbReference>
<name>A0ABU1BTX6_9BURK</name>
<reference evidence="1 2" key="1">
    <citation type="submission" date="2023-08" db="EMBL/GenBank/DDBJ databases">
        <title>Oxalobacteraceae gen .nov., isolated from river sludge outside the plant.</title>
        <authorList>
            <person name="Zhao S.Y."/>
        </authorList>
    </citation>
    <scope>NUCLEOTIDE SEQUENCE [LARGE SCALE GENOMIC DNA]</scope>
    <source>
        <strain evidence="1 2">R-40</strain>
    </source>
</reference>
<comment type="caution">
    <text evidence="1">The sequence shown here is derived from an EMBL/GenBank/DDBJ whole genome shotgun (WGS) entry which is preliminary data.</text>
</comment>
<gene>
    <name evidence="1" type="ORF">Q8A64_18905</name>
</gene>
<dbReference type="EMBL" id="JAUYVH010000030">
    <property type="protein sequence ID" value="MDQ9172475.1"/>
    <property type="molecule type" value="Genomic_DNA"/>
</dbReference>
<proteinExistence type="predicted"/>
<dbReference type="Proteomes" id="UP001225596">
    <property type="component" value="Unassembled WGS sequence"/>
</dbReference>